<comment type="caution">
    <text evidence="1">The sequence shown here is derived from an EMBL/GenBank/DDBJ whole genome shotgun (WGS) entry which is preliminary data.</text>
</comment>
<reference evidence="1" key="1">
    <citation type="journal article" date="2019" name="Sci. Rep.">
        <title>Draft genome of Tanacetum cinerariifolium, the natural source of mosquito coil.</title>
        <authorList>
            <person name="Yamashiro T."/>
            <person name="Shiraishi A."/>
            <person name="Satake H."/>
            <person name="Nakayama K."/>
        </authorList>
    </citation>
    <scope>NUCLEOTIDE SEQUENCE</scope>
</reference>
<accession>A0A699HR09</accession>
<name>A0A699HR09_TANCI</name>
<sequence length="205" mass="23875">MWSMRETKEEVNVYQAYASQKSLFTLKLNYACIFTESPGMSYVNEDFAYFNCIDIDEFFVHEEMTMMLAKMVEYSRLGYKMIEAYIEHDKTIVYIYIDVAYNAPFKKAYDFDPFFGLDSELVAATTECVGKGKRVALDDEQVHVVDYNEVKSETKYENRDGNSNDTDELVDEENELVNVEVDMVHFNRANANTMRNEGTHKFNAD</sequence>
<proteinExistence type="predicted"/>
<dbReference type="AlphaFoldDB" id="A0A699HR09"/>
<organism evidence="1">
    <name type="scientific">Tanacetum cinerariifolium</name>
    <name type="common">Dalmatian daisy</name>
    <name type="synonym">Chrysanthemum cinerariifolium</name>
    <dbReference type="NCBI Taxonomy" id="118510"/>
    <lineage>
        <taxon>Eukaryota</taxon>
        <taxon>Viridiplantae</taxon>
        <taxon>Streptophyta</taxon>
        <taxon>Embryophyta</taxon>
        <taxon>Tracheophyta</taxon>
        <taxon>Spermatophyta</taxon>
        <taxon>Magnoliopsida</taxon>
        <taxon>eudicotyledons</taxon>
        <taxon>Gunneridae</taxon>
        <taxon>Pentapetalae</taxon>
        <taxon>asterids</taxon>
        <taxon>campanulids</taxon>
        <taxon>Asterales</taxon>
        <taxon>Asteraceae</taxon>
        <taxon>Asteroideae</taxon>
        <taxon>Anthemideae</taxon>
        <taxon>Anthemidinae</taxon>
        <taxon>Tanacetum</taxon>
    </lineage>
</organism>
<evidence type="ECO:0000313" key="1">
    <source>
        <dbReference type="EMBL" id="GEY58705.1"/>
    </source>
</evidence>
<dbReference type="EMBL" id="BKCJ010191286">
    <property type="protein sequence ID" value="GEY58705.1"/>
    <property type="molecule type" value="Genomic_DNA"/>
</dbReference>
<protein>
    <submittedName>
        <fullName evidence="1">Uncharacterized protein</fullName>
    </submittedName>
</protein>
<gene>
    <name evidence="1" type="ORF">Tci_430679</name>
</gene>